<accession>D5QBB5</accession>
<dbReference type="Gene3D" id="3.90.280.10">
    <property type="entry name" value="PEBP-like"/>
    <property type="match status" value="1"/>
</dbReference>
<dbReference type="AlphaFoldDB" id="D5QBB5"/>
<dbReference type="Proteomes" id="UP000006468">
    <property type="component" value="Chromosome"/>
</dbReference>
<dbReference type="NCBIfam" id="NF007609">
    <property type="entry name" value="PRK10257.1"/>
    <property type="match status" value="1"/>
</dbReference>
<dbReference type="NCBIfam" id="TIGR00481">
    <property type="entry name" value="YbhB/YbcL family Raf kinase inhibitor-like protein"/>
    <property type="match status" value="1"/>
</dbReference>
<name>D5QBB5_NOVHA</name>
<dbReference type="InterPro" id="IPR036610">
    <property type="entry name" value="PEBP-like_sf"/>
</dbReference>
<dbReference type="CDD" id="cd00865">
    <property type="entry name" value="PEBP_bact_arch"/>
    <property type="match status" value="1"/>
</dbReference>
<evidence type="ECO:0000313" key="1">
    <source>
        <dbReference type="EMBL" id="EFG85601.1"/>
    </source>
</evidence>
<dbReference type="EMBL" id="ADTV01000004">
    <property type="protein sequence ID" value="EFG85601.1"/>
    <property type="molecule type" value="Genomic_DNA"/>
</dbReference>
<sequence>MQETGIMTFTLTSRAFHEGDRLPEAQVFDGMGYCGGNISPPLAWTDPPEGTKSFAITMFDPDAPTGSGWWHWVVINIPADVSSLPAGAGSGDANLPEHAVMTRTDFGGNVYGGAAPPAGREHHYVFTIHALNLQRLDLPTDASGAMVGFVVGQHSLGSATLTAVYSKK</sequence>
<proteinExistence type="predicted"/>
<dbReference type="SUPFAM" id="SSF49777">
    <property type="entry name" value="PEBP-like"/>
    <property type="match status" value="1"/>
</dbReference>
<organism evidence="1 2">
    <name type="scientific">Novacetimonas hansenii ATCC 23769</name>
    <dbReference type="NCBI Taxonomy" id="714995"/>
    <lineage>
        <taxon>Bacteria</taxon>
        <taxon>Pseudomonadati</taxon>
        <taxon>Pseudomonadota</taxon>
        <taxon>Alphaproteobacteria</taxon>
        <taxon>Acetobacterales</taxon>
        <taxon>Acetobacteraceae</taxon>
        <taxon>Novacetimonas</taxon>
    </lineage>
</organism>
<dbReference type="InterPro" id="IPR008914">
    <property type="entry name" value="PEBP"/>
</dbReference>
<dbReference type="PANTHER" id="PTHR30289">
    <property type="entry name" value="UNCHARACTERIZED PROTEIN YBCL-RELATED"/>
    <property type="match status" value="1"/>
</dbReference>
<evidence type="ECO:0000313" key="2">
    <source>
        <dbReference type="Proteomes" id="UP000006468"/>
    </source>
</evidence>
<protein>
    <submittedName>
        <fullName evidence="1">Putative kinase inhibitor protein</fullName>
    </submittedName>
</protein>
<dbReference type="InterPro" id="IPR005247">
    <property type="entry name" value="YbhB_YbcL/LppC-like"/>
</dbReference>
<dbReference type="PANTHER" id="PTHR30289:SF1">
    <property type="entry name" value="PEBP (PHOSPHATIDYLETHANOLAMINE-BINDING PROTEIN) FAMILY PROTEIN"/>
    <property type="match status" value="1"/>
</dbReference>
<comment type="caution">
    <text evidence="1">The sequence shown here is derived from an EMBL/GenBank/DDBJ whole genome shotgun (WGS) entry which is preliminary data.</text>
</comment>
<dbReference type="Pfam" id="PF01161">
    <property type="entry name" value="PBP"/>
    <property type="match status" value="1"/>
</dbReference>
<gene>
    <name evidence="1" type="ORF">GXY_02041</name>
</gene>
<dbReference type="HOGENOM" id="CLU_083918_2_0_5"/>
<reference evidence="1 2" key="1">
    <citation type="journal article" date="2010" name="J. Bacteriol.">
        <title>Genome sequence of a cellulose-producing bacterium, Gluconacetobacter hansenii ATCC 23769.</title>
        <authorList>
            <person name="Iyer P.R."/>
            <person name="Geib S.M."/>
            <person name="Catchmark J."/>
            <person name="Kao T.H."/>
            <person name="Tien M."/>
        </authorList>
    </citation>
    <scope>NUCLEOTIDE SEQUENCE [LARGE SCALE GENOMIC DNA]</scope>
    <source>
        <strain evidence="1 2">ATCC 23769</strain>
    </source>
</reference>